<dbReference type="HAMAP" id="MF_01627">
    <property type="entry name" value="Pur_nucleosid_phosp"/>
    <property type="match status" value="1"/>
</dbReference>
<dbReference type="GO" id="GO:0004731">
    <property type="term" value="F:purine-nucleoside phosphorylase activity"/>
    <property type="evidence" value="ECO:0007669"/>
    <property type="project" value="UniProtKB-EC"/>
</dbReference>
<evidence type="ECO:0000256" key="2">
    <source>
        <dbReference type="ARBA" id="ARBA00022676"/>
    </source>
</evidence>
<feature type="domain" description="Nucleoside phosphorylase" evidence="5">
    <location>
        <begin position="17"/>
        <end position="224"/>
    </location>
</feature>
<dbReference type="NCBIfam" id="NF009914">
    <property type="entry name" value="PRK13374.1"/>
    <property type="match status" value="1"/>
</dbReference>
<keyword evidence="3 4" id="KW-0808">Transferase</keyword>
<dbReference type="InterPro" id="IPR035994">
    <property type="entry name" value="Nucleoside_phosphorylase_sf"/>
</dbReference>
<dbReference type="Pfam" id="PF01048">
    <property type="entry name" value="PNP_UDP_1"/>
    <property type="match status" value="1"/>
</dbReference>
<reference evidence="6 7" key="1">
    <citation type="submission" date="2021-04" db="EMBL/GenBank/DDBJ databases">
        <authorList>
            <person name="Pira H."/>
            <person name="Risdian C."/>
            <person name="Wink J."/>
        </authorList>
    </citation>
    <scope>NUCLEOTIDE SEQUENCE [LARGE SCALE GENOMIC DNA]</scope>
    <source>
        <strain evidence="6 7">WH53</strain>
    </source>
</reference>
<feature type="binding site" description="in other chain" evidence="4">
    <location>
        <position position="25"/>
    </location>
    <ligand>
        <name>phosphate</name>
        <dbReference type="ChEBI" id="CHEBI:43474"/>
        <note>ligand shared between dimeric partners</note>
    </ligand>
</feature>
<keyword evidence="2 4" id="KW-0328">Glycosyltransferase</keyword>
<dbReference type="EMBL" id="JAGSOY010000052">
    <property type="protein sequence ID" value="MBU2712878.1"/>
    <property type="molecule type" value="Genomic_DNA"/>
</dbReference>
<feature type="site" description="Important for catalytic activity" evidence="4">
    <location>
        <position position="218"/>
    </location>
</feature>
<feature type="binding site" description="in other chain" evidence="4">
    <location>
        <begin position="88"/>
        <end position="91"/>
    </location>
    <ligand>
        <name>phosphate</name>
        <dbReference type="ChEBI" id="CHEBI:43474"/>
        <note>ligand shared between dimeric partners</note>
    </ligand>
</feature>
<protein>
    <recommendedName>
        <fullName evidence="4">Purine nucleoside phosphorylase DeoD-type</fullName>
        <shortName evidence="4">PNP</shortName>
        <ecNumber evidence="4">2.4.2.1</ecNumber>
    </recommendedName>
</protein>
<comment type="catalytic activity">
    <reaction evidence="4">
        <text>a purine D-ribonucleoside + phosphate = a purine nucleobase + alpha-D-ribose 1-phosphate</text>
        <dbReference type="Rhea" id="RHEA:19805"/>
        <dbReference type="ChEBI" id="CHEBI:26386"/>
        <dbReference type="ChEBI" id="CHEBI:43474"/>
        <dbReference type="ChEBI" id="CHEBI:57720"/>
        <dbReference type="ChEBI" id="CHEBI:142355"/>
        <dbReference type="EC" id="2.4.2.1"/>
    </reaction>
</comment>
<accession>A0ABS5ZGH2</accession>
<dbReference type="InterPro" id="IPR004402">
    <property type="entry name" value="DeoD-type"/>
</dbReference>
<feature type="binding site" evidence="4">
    <location>
        <position position="44"/>
    </location>
    <ligand>
        <name>phosphate</name>
        <dbReference type="ChEBI" id="CHEBI:43474"/>
        <note>ligand shared between dimeric partners</note>
    </ligand>
</feature>
<evidence type="ECO:0000256" key="3">
    <source>
        <dbReference type="ARBA" id="ARBA00022679"/>
    </source>
</evidence>
<comment type="subunit">
    <text evidence="4">Homohexamer; trimer of homodimers.</text>
</comment>
<name>A0ABS5ZGH2_9GAMM</name>
<dbReference type="CDD" id="cd09006">
    <property type="entry name" value="PNP_EcPNPI-like"/>
    <property type="match status" value="1"/>
</dbReference>
<comment type="similarity">
    <text evidence="1 4">Belongs to the PNP/UDP phosphorylase family.</text>
</comment>
<feature type="active site" description="Proton donor" evidence="4">
    <location>
        <position position="205"/>
    </location>
</feature>
<feature type="binding site" evidence="4">
    <location>
        <position position="5"/>
    </location>
    <ligand>
        <name>a purine D-ribonucleoside</name>
        <dbReference type="ChEBI" id="CHEBI:142355"/>
        <note>ligand shared between dimeric partners</note>
    </ligand>
</feature>
<evidence type="ECO:0000256" key="1">
    <source>
        <dbReference type="ARBA" id="ARBA00010456"/>
    </source>
</evidence>
<organism evidence="6 7">
    <name type="scientific">Zooshikella harenae</name>
    <dbReference type="NCBI Taxonomy" id="2827238"/>
    <lineage>
        <taxon>Bacteria</taxon>
        <taxon>Pseudomonadati</taxon>
        <taxon>Pseudomonadota</taxon>
        <taxon>Gammaproteobacteria</taxon>
        <taxon>Oceanospirillales</taxon>
        <taxon>Zooshikellaceae</taxon>
        <taxon>Zooshikella</taxon>
    </lineage>
</organism>
<gene>
    <name evidence="4 6" type="primary">deoD</name>
    <name evidence="6" type="ORF">KCG35_17560</name>
</gene>
<dbReference type="Proteomes" id="UP000690515">
    <property type="component" value="Unassembled WGS sequence"/>
</dbReference>
<dbReference type="NCBIfam" id="NF004489">
    <property type="entry name" value="PRK05819.1"/>
    <property type="match status" value="1"/>
</dbReference>
<dbReference type="RefSeq" id="WP_215821099.1">
    <property type="nucleotide sequence ID" value="NZ_JAGSOY010000052.1"/>
</dbReference>
<evidence type="ECO:0000313" key="6">
    <source>
        <dbReference type="EMBL" id="MBU2712878.1"/>
    </source>
</evidence>
<dbReference type="InterPro" id="IPR000845">
    <property type="entry name" value="Nucleoside_phosphorylase_d"/>
</dbReference>
<dbReference type="EC" id="2.4.2.1" evidence="4"/>
<dbReference type="PROSITE" id="PS01232">
    <property type="entry name" value="PNP_UDP_1"/>
    <property type="match status" value="1"/>
</dbReference>
<feature type="binding site" description="in other chain" evidence="4">
    <location>
        <position position="21"/>
    </location>
    <ligand>
        <name>phosphate</name>
        <dbReference type="ChEBI" id="CHEBI:43474"/>
        <note>ligand shared between dimeric partners</note>
    </ligand>
</feature>
<evidence type="ECO:0000256" key="4">
    <source>
        <dbReference type="HAMAP-Rule" id="MF_01627"/>
    </source>
</evidence>
<dbReference type="InterPro" id="IPR018016">
    <property type="entry name" value="Nucleoside_phosphorylase_CS"/>
</dbReference>
<comment type="caution">
    <text evidence="6">The sequence shown here is derived from an EMBL/GenBank/DDBJ whole genome shotgun (WGS) entry which is preliminary data.</text>
</comment>
<proteinExistence type="inferred from homology"/>
<dbReference type="PANTHER" id="PTHR43691:SF2">
    <property type="entry name" value="PURINE NUCLEOSIDE PHOSPHORYLASE DEOD-TYPE"/>
    <property type="match status" value="1"/>
</dbReference>
<evidence type="ECO:0000313" key="7">
    <source>
        <dbReference type="Proteomes" id="UP000690515"/>
    </source>
</evidence>
<dbReference type="NCBIfam" id="TIGR00107">
    <property type="entry name" value="deoD"/>
    <property type="match status" value="1"/>
</dbReference>
<keyword evidence="7" id="KW-1185">Reference proteome</keyword>
<dbReference type="Gene3D" id="3.40.50.1580">
    <property type="entry name" value="Nucleoside phosphorylase domain"/>
    <property type="match status" value="1"/>
</dbReference>
<evidence type="ECO:0000259" key="5">
    <source>
        <dbReference type="Pfam" id="PF01048"/>
    </source>
</evidence>
<comment type="catalytic activity">
    <reaction evidence="4">
        <text>a purine 2'-deoxy-D-ribonucleoside + phosphate = a purine nucleobase + 2-deoxy-alpha-D-ribose 1-phosphate</text>
        <dbReference type="Rhea" id="RHEA:36431"/>
        <dbReference type="ChEBI" id="CHEBI:26386"/>
        <dbReference type="ChEBI" id="CHEBI:43474"/>
        <dbReference type="ChEBI" id="CHEBI:57259"/>
        <dbReference type="ChEBI" id="CHEBI:142361"/>
        <dbReference type="EC" id="2.4.2.1"/>
    </reaction>
</comment>
<sequence length="239" mass="25993">MPTPHINAKEGAFADTVLMPGDPLRAKFIAENFLENAELVTDVRNMFGYTGTYKGRRISVMGSGMGIPSISIYAKELITEYNVKNIIRVGSCGAIHSDINLQDVIIGMGASTDSNVNRIRFKNYDFAALANFDLLQNAYVTAKAKNLPVRVGNIFSADLFYTPDPSSFDTMEKYNVLGVEMEAAGLYGVAAEYGANALAILTVSDHIRRGEALSAEDRQTTFKNMIELALDSIIAGDQA</sequence>
<feature type="binding site" description="in other chain" evidence="4">
    <location>
        <begin position="204"/>
        <end position="205"/>
    </location>
    <ligand>
        <name>a purine D-ribonucleoside</name>
        <dbReference type="ChEBI" id="CHEBI:142355"/>
        <note>ligand shared between dimeric partners</note>
    </ligand>
</feature>
<dbReference type="SUPFAM" id="SSF53167">
    <property type="entry name" value="Purine and uridine phosphorylases"/>
    <property type="match status" value="1"/>
</dbReference>
<dbReference type="PANTHER" id="PTHR43691">
    <property type="entry name" value="URIDINE PHOSPHORYLASE"/>
    <property type="match status" value="1"/>
</dbReference>
<comment type="function">
    <text evidence="4">Catalyzes the reversible phosphorolytic breakdown of the N-glycosidic bond in the beta-(deoxy)ribonucleoside molecules, with the formation of the corresponding free purine bases and pentose-1-phosphate.</text>
</comment>
<feature type="binding site" description="in other chain" evidence="4">
    <location>
        <begin position="180"/>
        <end position="182"/>
    </location>
    <ligand>
        <name>a purine D-ribonucleoside</name>
        <dbReference type="ChEBI" id="CHEBI:142355"/>
        <note>ligand shared between dimeric partners</note>
    </ligand>
</feature>